<keyword evidence="6" id="KW-0449">Lipoprotein</keyword>
<dbReference type="FunFam" id="3.40.50.300:FF:000032">
    <property type="entry name" value="Export ABC transporter ATP-binding protein"/>
    <property type="match status" value="1"/>
</dbReference>
<keyword evidence="3 6" id="KW-0067">ATP-binding</keyword>
<dbReference type="Pfam" id="PF00005">
    <property type="entry name" value="ABC_tran"/>
    <property type="match status" value="1"/>
</dbReference>
<evidence type="ECO:0000256" key="1">
    <source>
        <dbReference type="ARBA" id="ARBA00022448"/>
    </source>
</evidence>
<keyword evidence="1" id="KW-0813">Transport</keyword>
<dbReference type="InterPro" id="IPR003439">
    <property type="entry name" value="ABC_transporter-like_ATP-bd"/>
</dbReference>
<accession>A0A517Z0C3</accession>
<gene>
    <name evidence="6" type="primary">lolD_1</name>
    <name evidence="6" type="ORF">Mal4_02100</name>
</gene>
<dbReference type="PROSITE" id="PS00211">
    <property type="entry name" value="ABC_TRANSPORTER_1"/>
    <property type="match status" value="1"/>
</dbReference>
<evidence type="ECO:0000313" key="6">
    <source>
        <dbReference type="EMBL" id="QDU35928.1"/>
    </source>
</evidence>
<feature type="domain" description="ABC transporter" evidence="5">
    <location>
        <begin position="2"/>
        <end position="231"/>
    </location>
</feature>
<dbReference type="Gene3D" id="3.40.50.300">
    <property type="entry name" value="P-loop containing nucleotide triphosphate hydrolases"/>
    <property type="match status" value="1"/>
</dbReference>
<dbReference type="PROSITE" id="PS50893">
    <property type="entry name" value="ABC_TRANSPORTER_2"/>
    <property type="match status" value="1"/>
</dbReference>
<dbReference type="InterPro" id="IPR017911">
    <property type="entry name" value="MacB-like_ATP-bd"/>
</dbReference>
<evidence type="ECO:0000259" key="5">
    <source>
        <dbReference type="PROSITE" id="PS50893"/>
    </source>
</evidence>
<dbReference type="GO" id="GO:0005524">
    <property type="term" value="F:ATP binding"/>
    <property type="evidence" value="ECO:0007669"/>
    <property type="project" value="UniProtKB-KW"/>
</dbReference>
<dbReference type="CDD" id="cd03255">
    <property type="entry name" value="ABC_MJ0796_LolCDE_FtsE"/>
    <property type="match status" value="1"/>
</dbReference>
<dbReference type="GO" id="GO:0022857">
    <property type="term" value="F:transmembrane transporter activity"/>
    <property type="evidence" value="ECO:0007669"/>
    <property type="project" value="UniProtKB-ARBA"/>
</dbReference>
<comment type="similarity">
    <text evidence="4">Belongs to the ABC transporter superfamily. Macrolide exporter (TC 3.A.1.122) family.</text>
</comment>
<dbReference type="InterPro" id="IPR003593">
    <property type="entry name" value="AAA+_ATPase"/>
</dbReference>
<dbReference type="GO" id="GO:0016887">
    <property type="term" value="F:ATP hydrolysis activity"/>
    <property type="evidence" value="ECO:0007669"/>
    <property type="project" value="InterPro"/>
</dbReference>
<reference evidence="6 7" key="1">
    <citation type="submission" date="2019-02" db="EMBL/GenBank/DDBJ databases">
        <title>Deep-cultivation of Planctomycetes and their phenomic and genomic characterization uncovers novel biology.</title>
        <authorList>
            <person name="Wiegand S."/>
            <person name="Jogler M."/>
            <person name="Boedeker C."/>
            <person name="Pinto D."/>
            <person name="Vollmers J."/>
            <person name="Rivas-Marin E."/>
            <person name="Kohn T."/>
            <person name="Peeters S.H."/>
            <person name="Heuer A."/>
            <person name="Rast P."/>
            <person name="Oberbeckmann S."/>
            <person name="Bunk B."/>
            <person name="Jeske O."/>
            <person name="Meyerdierks A."/>
            <person name="Storesund J.E."/>
            <person name="Kallscheuer N."/>
            <person name="Luecker S."/>
            <person name="Lage O.M."/>
            <person name="Pohl T."/>
            <person name="Merkel B.J."/>
            <person name="Hornburger P."/>
            <person name="Mueller R.-W."/>
            <person name="Bruemmer F."/>
            <person name="Labrenz M."/>
            <person name="Spormann A.M."/>
            <person name="Op den Camp H."/>
            <person name="Overmann J."/>
            <person name="Amann R."/>
            <person name="Jetten M.S.M."/>
            <person name="Mascher T."/>
            <person name="Medema M.H."/>
            <person name="Devos D.P."/>
            <person name="Kaster A.-K."/>
            <person name="Ovreas L."/>
            <person name="Rohde M."/>
            <person name="Galperin M.Y."/>
            <person name="Jogler C."/>
        </authorList>
    </citation>
    <scope>NUCLEOTIDE SEQUENCE [LARGE SCALE GENOMIC DNA]</scope>
    <source>
        <strain evidence="6 7">Mal4</strain>
    </source>
</reference>
<keyword evidence="6" id="KW-0378">Hydrolase</keyword>
<dbReference type="SMART" id="SM00382">
    <property type="entry name" value="AAA"/>
    <property type="match status" value="1"/>
</dbReference>
<dbReference type="EC" id="3.6.3.-" evidence="6"/>
<dbReference type="Proteomes" id="UP000320496">
    <property type="component" value="Chromosome"/>
</dbReference>
<dbReference type="EMBL" id="CP036275">
    <property type="protein sequence ID" value="QDU35928.1"/>
    <property type="molecule type" value="Genomic_DNA"/>
</dbReference>
<dbReference type="KEGG" id="mri:Mal4_02100"/>
<keyword evidence="2" id="KW-0547">Nucleotide-binding</keyword>
<dbReference type="RefSeq" id="WP_145366644.1">
    <property type="nucleotide sequence ID" value="NZ_CP036275.1"/>
</dbReference>
<dbReference type="InterPro" id="IPR015854">
    <property type="entry name" value="ABC_transpr_LolD-like"/>
</dbReference>
<dbReference type="GO" id="GO:0005886">
    <property type="term" value="C:plasma membrane"/>
    <property type="evidence" value="ECO:0007669"/>
    <property type="project" value="TreeGrafter"/>
</dbReference>
<protein>
    <submittedName>
        <fullName evidence="6">Lipoprotein-releasing system ATP-binding protein LolD</fullName>
        <ecNumber evidence="6">3.6.3.-</ecNumber>
    </submittedName>
</protein>
<dbReference type="AlphaFoldDB" id="A0A517Z0C3"/>
<dbReference type="PANTHER" id="PTHR24220:SF689">
    <property type="entry name" value="LIPOPROTEIN-RELEASING SYSTEM ATP-BINDING PROTEIN LOLD"/>
    <property type="match status" value="1"/>
</dbReference>
<dbReference type="InterPro" id="IPR027417">
    <property type="entry name" value="P-loop_NTPase"/>
</dbReference>
<dbReference type="OrthoDB" id="273392at2"/>
<evidence type="ECO:0000313" key="7">
    <source>
        <dbReference type="Proteomes" id="UP000320496"/>
    </source>
</evidence>
<evidence type="ECO:0000256" key="2">
    <source>
        <dbReference type="ARBA" id="ARBA00022741"/>
    </source>
</evidence>
<keyword evidence="7" id="KW-1185">Reference proteome</keyword>
<dbReference type="SUPFAM" id="SSF52540">
    <property type="entry name" value="P-loop containing nucleoside triphosphate hydrolases"/>
    <property type="match status" value="1"/>
</dbReference>
<sequence length="231" mass="25176">MITVQNVVRTLHRGDTAIPVLRGISCEIAEGAFTFIVGPSGSGKSTLLYLLGALDQPTSGEITVGGQRFSEMTEADRDAFRRSNVGFIFQSFNLLGNLDAVGNVLVPYLPTGQAGERRKEAVELLHRVGLGQRLDHRPGQLSGGEQQRVAIARALLKRPSMVLADEPTGELDTETGEEVFHYLRDLQATHGSTVVVVTHDQRYIRPTDVVLEIRDGRFVGQSTEPVETGQV</sequence>
<dbReference type="PANTHER" id="PTHR24220">
    <property type="entry name" value="IMPORT ATP-BINDING PROTEIN"/>
    <property type="match status" value="1"/>
</dbReference>
<name>A0A517Z0C3_9PLAN</name>
<dbReference type="InterPro" id="IPR017871">
    <property type="entry name" value="ABC_transporter-like_CS"/>
</dbReference>
<evidence type="ECO:0000256" key="4">
    <source>
        <dbReference type="ARBA" id="ARBA00038388"/>
    </source>
</evidence>
<organism evidence="6 7">
    <name type="scientific">Maioricimonas rarisocia</name>
    <dbReference type="NCBI Taxonomy" id="2528026"/>
    <lineage>
        <taxon>Bacteria</taxon>
        <taxon>Pseudomonadati</taxon>
        <taxon>Planctomycetota</taxon>
        <taxon>Planctomycetia</taxon>
        <taxon>Planctomycetales</taxon>
        <taxon>Planctomycetaceae</taxon>
        <taxon>Maioricimonas</taxon>
    </lineage>
</organism>
<dbReference type="GO" id="GO:0098796">
    <property type="term" value="C:membrane protein complex"/>
    <property type="evidence" value="ECO:0007669"/>
    <property type="project" value="UniProtKB-ARBA"/>
</dbReference>
<evidence type="ECO:0000256" key="3">
    <source>
        <dbReference type="ARBA" id="ARBA00022840"/>
    </source>
</evidence>
<proteinExistence type="inferred from homology"/>